<keyword evidence="4" id="KW-1185">Reference proteome</keyword>
<sequence>MATVVERFRPRGSSALTTPEELADATPREVLHALGESLTEIATTSVIGLIGSIVASAMLTVVVSRRSWAARSPHGTPGRTHAPAARHGRALL</sequence>
<name>A0A2G1XF41_STRCJ</name>
<dbReference type="EMBL" id="NHZO01000151">
    <property type="protein sequence ID" value="PHQ49779.1"/>
    <property type="molecule type" value="Genomic_DNA"/>
</dbReference>
<evidence type="ECO:0000313" key="4">
    <source>
        <dbReference type="Proteomes" id="UP000222531"/>
    </source>
</evidence>
<protein>
    <submittedName>
        <fullName evidence="3">Uncharacterized protein</fullName>
    </submittedName>
</protein>
<reference evidence="3 4" key="1">
    <citation type="journal article" date="2017" name="Biochemistry">
        <title>Identification of the Biosynthetic Pathway for the Antibiotic Bicyclomycin.</title>
        <authorList>
            <person name="Patteson J."/>
            <person name="Cai W."/>
            <person name="Johnson R.A."/>
            <person name="Santa Maria K."/>
            <person name="Li B."/>
        </authorList>
    </citation>
    <scope>NUCLEOTIDE SEQUENCE [LARGE SCALE GENOMIC DNA]</scope>
    <source>
        <strain evidence="3 4">ATCC 21532</strain>
    </source>
</reference>
<proteinExistence type="predicted"/>
<keyword evidence="2" id="KW-0472">Membrane</keyword>
<accession>A0A2G1XF41</accession>
<comment type="caution">
    <text evidence="3">The sequence shown here is derived from an EMBL/GenBank/DDBJ whole genome shotgun (WGS) entry which is preliminary data.</text>
</comment>
<evidence type="ECO:0000313" key="3">
    <source>
        <dbReference type="EMBL" id="PHQ49779.1"/>
    </source>
</evidence>
<keyword evidence="2" id="KW-1133">Transmembrane helix</keyword>
<dbReference type="AlphaFoldDB" id="A0A2G1XF41"/>
<organism evidence="3 4">
    <name type="scientific">Streptomyces cinnamoneus</name>
    <name type="common">Streptoverticillium cinnamoneum</name>
    <dbReference type="NCBI Taxonomy" id="53446"/>
    <lineage>
        <taxon>Bacteria</taxon>
        <taxon>Bacillati</taxon>
        <taxon>Actinomycetota</taxon>
        <taxon>Actinomycetes</taxon>
        <taxon>Kitasatosporales</taxon>
        <taxon>Streptomycetaceae</taxon>
        <taxon>Streptomyces</taxon>
        <taxon>Streptomyces cinnamoneus group</taxon>
    </lineage>
</organism>
<keyword evidence="2" id="KW-0812">Transmembrane</keyword>
<feature type="region of interest" description="Disordered" evidence="1">
    <location>
        <begin position="69"/>
        <end position="92"/>
    </location>
</feature>
<dbReference type="Proteomes" id="UP000222531">
    <property type="component" value="Unassembled WGS sequence"/>
</dbReference>
<gene>
    <name evidence="3" type="ORF">BLA24_19185</name>
</gene>
<feature type="transmembrane region" description="Helical" evidence="2">
    <location>
        <begin position="41"/>
        <end position="63"/>
    </location>
</feature>
<feature type="region of interest" description="Disordered" evidence="1">
    <location>
        <begin position="1"/>
        <end position="20"/>
    </location>
</feature>
<evidence type="ECO:0000256" key="2">
    <source>
        <dbReference type="SAM" id="Phobius"/>
    </source>
</evidence>
<evidence type="ECO:0000256" key="1">
    <source>
        <dbReference type="SAM" id="MobiDB-lite"/>
    </source>
</evidence>
<feature type="non-terminal residue" evidence="3">
    <location>
        <position position="92"/>
    </location>
</feature>